<comment type="caution">
    <text evidence="3">The sequence shown here is derived from an EMBL/GenBank/DDBJ whole genome shotgun (WGS) entry which is preliminary data.</text>
</comment>
<dbReference type="Proteomes" id="UP001370490">
    <property type="component" value="Unassembled WGS sequence"/>
</dbReference>
<dbReference type="FunFam" id="1.25.40.10:FF:000450">
    <property type="entry name" value="Putative pentatricopeptide repeat-containing protein"/>
    <property type="match status" value="1"/>
</dbReference>
<sequence>MKPSFSSMLCALIKFSKRRALSNFKSKNPLKMQMPFSSTMSRNPSATILALSNTSTSSSALHSQITKPNKTQIWNIQMRELAKQGLYQQGINLCRQMLRSGTTPNASSFPFPLKSCTILSLPLLGKQIHGQTVKMGLEHHPLVLTSLVSMYSKWYEIGSASKVFGKSPLWVRDTICYNSLLAGYSYNSMFCETVSLFCEMRGAGVSLNSVTMLGLIPVFTQPEHLCFGMSVHGCSVKFGLDYDMSVANCLLSMYVRCGSVELARKLFDGMSDKGLITWNAMISGYAQNGLANEVLDLYREMKVCGVCPDEVTLLGVLSSCAHLGAQSIGREVEERMALGGFGSNPFLQNSLINMYARCGNLLKARALFDDMPAKSIITWTAIIGERINGCQKQLLGQLADDQHLLAELNHGASKKVYKATNKAAN</sequence>
<dbReference type="AlphaFoldDB" id="A0AAN8ZIL1"/>
<reference evidence="3 4" key="1">
    <citation type="submission" date="2023-12" db="EMBL/GenBank/DDBJ databases">
        <title>A high-quality genome assembly for Dillenia turbinata (Dilleniales).</title>
        <authorList>
            <person name="Chanderbali A."/>
        </authorList>
    </citation>
    <scope>NUCLEOTIDE SEQUENCE [LARGE SCALE GENOMIC DNA]</scope>
    <source>
        <strain evidence="3">LSX21</strain>
        <tissue evidence="3">Leaf</tissue>
    </source>
</reference>
<evidence type="ECO:0000256" key="2">
    <source>
        <dbReference type="PROSITE-ProRule" id="PRU00708"/>
    </source>
</evidence>
<feature type="repeat" description="PPR" evidence="2">
    <location>
        <begin position="70"/>
        <end position="104"/>
    </location>
</feature>
<dbReference type="FunFam" id="1.25.40.10:FF:000682">
    <property type="entry name" value="Pentatricopeptide repeat-containing protein At3g16610"/>
    <property type="match status" value="1"/>
</dbReference>
<keyword evidence="1" id="KW-0677">Repeat</keyword>
<accession>A0AAN8ZIL1</accession>
<dbReference type="InterPro" id="IPR002885">
    <property type="entry name" value="PPR_rpt"/>
</dbReference>
<protein>
    <submittedName>
        <fullName evidence="3">Pentatricopeptide repeat</fullName>
    </submittedName>
</protein>
<dbReference type="EMBL" id="JBAMMX010000004">
    <property type="protein sequence ID" value="KAK6942599.1"/>
    <property type="molecule type" value="Genomic_DNA"/>
</dbReference>
<feature type="repeat" description="PPR" evidence="2">
    <location>
        <begin position="274"/>
        <end position="308"/>
    </location>
</feature>
<dbReference type="PANTHER" id="PTHR47926">
    <property type="entry name" value="PENTATRICOPEPTIDE REPEAT-CONTAINING PROTEIN"/>
    <property type="match status" value="1"/>
</dbReference>
<dbReference type="GO" id="GO:0003723">
    <property type="term" value="F:RNA binding"/>
    <property type="evidence" value="ECO:0007669"/>
    <property type="project" value="InterPro"/>
</dbReference>
<feature type="repeat" description="PPR" evidence="2">
    <location>
        <begin position="173"/>
        <end position="207"/>
    </location>
</feature>
<gene>
    <name evidence="3" type="ORF">RJ641_027976</name>
</gene>
<dbReference type="NCBIfam" id="TIGR00756">
    <property type="entry name" value="PPR"/>
    <property type="match status" value="4"/>
</dbReference>
<dbReference type="InterPro" id="IPR046960">
    <property type="entry name" value="PPR_At4g14850-like_plant"/>
</dbReference>
<dbReference type="InterPro" id="IPR011990">
    <property type="entry name" value="TPR-like_helical_dom_sf"/>
</dbReference>
<organism evidence="3 4">
    <name type="scientific">Dillenia turbinata</name>
    <dbReference type="NCBI Taxonomy" id="194707"/>
    <lineage>
        <taxon>Eukaryota</taxon>
        <taxon>Viridiplantae</taxon>
        <taxon>Streptophyta</taxon>
        <taxon>Embryophyta</taxon>
        <taxon>Tracheophyta</taxon>
        <taxon>Spermatophyta</taxon>
        <taxon>Magnoliopsida</taxon>
        <taxon>eudicotyledons</taxon>
        <taxon>Gunneridae</taxon>
        <taxon>Pentapetalae</taxon>
        <taxon>Dilleniales</taxon>
        <taxon>Dilleniaceae</taxon>
        <taxon>Dillenia</taxon>
    </lineage>
</organism>
<dbReference type="Pfam" id="PF01535">
    <property type="entry name" value="PPR"/>
    <property type="match status" value="2"/>
</dbReference>
<dbReference type="GO" id="GO:0009451">
    <property type="term" value="P:RNA modification"/>
    <property type="evidence" value="ECO:0007669"/>
    <property type="project" value="InterPro"/>
</dbReference>
<dbReference type="Gene3D" id="1.25.40.10">
    <property type="entry name" value="Tetratricopeptide repeat domain"/>
    <property type="match status" value="2"/>
</dbReference>
<name>A0AAN8ZIL1_9MAGN</name>
<evidence type="ECO:0000313" key="4">
    <source>
        <dbReference type="Proteomes" id="UP001370490"/>
    </source>
</evidence>
<evidence type="ECO:0000313" key="3">
    <source>
        <dbReference type="EMBL" id="KAK6942599.1"/>
    </source>
</evidence>
<proteinExistence type="predicted"/>
<dbReference type="PROSITE" id="PS51375">
    <property type="entry name" value="PPR"/>
    <property type="match status" value="4"/>
</dbReference>
<dbReference type="Pfam" id="PF13041">
    <property type="entry name" value="PPR_2"/>
    <property type="match status" value="1"/>
</dbReference>
<keyword evidence="4" id="KW-1185">Reference proteome</keyword>
<evidence type="ECO:0000256" key="1">
    <source>
        <dbReference type="ARBA" id="ARBA00022737"/>
    </source>
</evidence>
<feature type="repeat" description="PPR" evidence="2">
    <location>
        <begin position="344"/>
        <end position="378"/>
    </location>
</feature>